<reference evidence="1 2" key="2">
    <citation type="journal article" date="2010" name="Stand. Genomic Sci.">
        <title>Complete genome sequence of Syntrophothermus lipocalidus type strain (TGB-C1).</title>
        <authorList>
            <person name="Djao O.D."/>
            <person name="Zhang X."/>
            <person name="Lucas S."/>
            <person name="Lapidus A."/>
            <person name="Del Rio T.G."/>
            <person name="Nolan M."/>
            <person name="Tice H."/>
            <person name="Cheng J.F."/>
            <person name="Han C."/>
            <person name="Tapia R."/>
            <person name="Goodwin L."/>
            <person name="Pitluck S."/>
            <person name="Liolios K."/>
            <person name="Ivanova N."/>
            <person name="Mavromatis K."/>
            <person name="Mikhailova N."/>
            <person name="Ovchinnikova G."/>
            <person name="Pati A."/>
            <person name="Brambilla E."/>
            <person name="Chen A."/>
            <person name="Palaniappan K."/>
            <person name="Land M."/>
            <person name="Hauser L."/>
            <person name="Chang Y.J."/>
            <person name="Jeffries C.D."/>
            <person name="Rohde M."/>
            <person name="Sikorski J."/>
            <person name="Spring S."/>
            <person name="Goker M."/>
            <person name="Detter J.C."/>
            <person name="Woyke T."/>
            <person name="Bristow J."/>
            <person name="Eisen J.A."/>
            <person name="Markowitz V."/>
            <person name="Hugenholtz P."/>
            <person name="Kyrpides N.C."/>
            <person name="Klenk H.P."/>
        </authorList>
    </citation>
    <scope>NUCLEOTIDE SEQUENCE [LARGE SCALE GENOMIC DNA]</scope>
    <source>
        <strain evidence="2">DSM 12680 / TGB-C1</strain>
    </source>
</reference>
<organism evidence="1 2">
    <name type="scientific">Syntrophothermus lipocalidus (strain DSM 12680 / TGB-C1)</name>
    <dbReference type="NCBI Taxonomy" id="643648"/>
    <lineage>
        <taxon>Bacteria</taxon>
        <taxon>Bacillati</taxon>
        <taxon>Bacillota</taxon>
        <taxon>Clostridia</taxon>
        <taxon>Eubacteriales</taxon>
        <taxon>Syntrophomonadaceae</taxon>
        <taxon>Syntrophothermus</taxon>
    </lineage>
</organism>
<keyword evidence="2" id="KW-1185">Reference proteome</keyword>
<gene>
    <name evidence="1" type="ordered locus">Slip_1999</name>
</gene>
<dbReference type="AlphaFoldDB" id="D7CPX0"/>
<name>D7CPX0_SYNLT</name>
<accession>D7CPX0</accession>
<dbReference type="HOGENOM" id="CLU_2902699_0_0_9"/>
<dbReference type="KEGG" id="slp:Slip_1999"/>
<proteinExistence type="predicted"/>
<reference evidence="2" key="1">
    <citation type="journal article" date="2010" name="Stand. Genomic Sci.">
        <title>Complete genome sequence of Syntrophothermus lipocalidus type strain (TGB-C1T).</title>
        <authorList>
            <consortium name="US DOE Joint Genome Institute (JGI-PGF)"/>
            <person name="Djao O."/>
            <person name="Zhang X."/>
            <person name="Lucas S."/>
            <person name="Lapidus A."/>
            <person name="Glavina Del Rio T."/>
            <person name="Nolan M."/>
            <person name="Tice H."/>
            <person name="Cheng J."/>
            <person name="Han C."/>
            <person name="Tapia R."/>
            <person name="Goodwin L."/>
            <person name="Pitluck S."/>
            <person name="Liolios K."/>
            <person name="Ivanova N."/>
            <person name="Mavromatis K."/>
            <person name="Mikhailova N."/>
            <person name="Ovchinnikova G."/>
            <person name="Pati A."/>
            <person name="Brambilla E."/>
            <person name="Chen A."/>
            <person name="Palaniappan K."/>
            <person name="Land M."/>
            <person name="Hauser L."/>
            <person name="Chang Y."/>
            <person name="Jeffries C."/>
            <person name="Rohde M."/>
            <person name="Sikorski J."/>
            <person name="Spring S."/>
            <person name="Goker M."/>
            <person name="Detter J."/>
            <person name="Woyke T."/>
            <person name="Bristow J."/>
            <person name="Eisen J."/>
            <person name="Markowitz V."/>
            <person name="Hugenholtz P."/>
            <person name="Kyrpides N."/>
            <person name="Klenk H."/>
        </authorList>
    </citation>
    <scope>NUCLEOTIDE SEQUENCE [LARGE SCALE GENOMIC DNA]</scope>
    <source>
        <strain evidence="2">DSM 12680 / TGB-C1</strain>
    </source>
</reference>
<sequence length="62" mass="7467">MRILYSRQYRLYLSEYMPPSGFLHVVRYAIDLFKTAEPNQFLNKLLPYILRNVNKIDWNAAT</sequence>
<protein>
    <submittedName>
        <fullName evidence="1">Uncharacterized protein</fullName>
    </submittedName>
</protein>
<dbReference type="EMBL" id="CP002048">
    <property type="protein sequence ID" value="ADI02748.1"/>
    <property type="molecule type" value="Genomic_DNA"/>
</dbReference>
<evidence type="ECO:0000313" key="1">
    <source>
        <dbReference type="EMBL" id="ADI02748.1"/>
    </source>
</evidence>
<dbReference type="Proteomes" id="UP000000378">
    <property type="component" value="Chromosome"/>
</dbReference>
<evidence type="ECO:0000313" key="2">
    <source>
        <dbReference type="Proteomes" id="UP000000378"/>
    </source>
</evidence>